<dbReference type="InParanoid" id="M3YM20"/>
<dbReference type="EMBL" id="AEYP01110750">
    <property type="status" value="NOT_ANNOTATED_CDS"/>
    <property type="molecule type" value="Genomic_DNA"/>
</dbReference>
<sequence length="94" mass="10203">MGSSGGQFSSMVWSGEGKDSQEYLRMSHTPIEGGCGVSASALSPACLLFLHQCHIHSNNRTGWSSRQNRESEESENTAAWERVELLSEEGGQEG</sequence>
<feature type="region of interest" description="Disordered" evidence="1">
    <location>
        <begin position="59"/>
        <end position="80"/>
    </location>
</feature>
<protein>
    <submittedName>
        <fullName evidence="2">Uncharacterized protein</fullName>
    </submittedName>
</protein>
<proteinExistence type="predicted"/>
<reference evidence="2" key="1">
    <citation type="submission" date="2024-06" db="UniProtKB">
        <authorList>
            <consortium name="Ensembl"/>
        </authorList>
    </citation>
    <scope>IDENTIFICATION</scope>
</reference>
<organism evidence="2">
    <name type="scientific">Mustela putorius furo</name>
    <name type="common">European domestic ferret</name>
    <name type="synonym">Mustela furo</name>
    <dbReference type="NCBI Taxonomy" id="9669"/>
    <lineage>
        <taxon>Eukaryota</taxon>
        <taxon>Metazoa</taxon>
        <taxon>Chordata</taxon>
        <taxon>Craniata</taxon>
        <taxon>Vertebrata</taxon>
        <taxon>Euteleostomi</taxon>
        <taxon>Mammalia</taxon>
        <taxon>Eutheria</taxon>
        <taxon>Laurasiatheria</taxon>
        <taxon>Carnivora</taxon>
        <taxon>Caniformia</taxon>
        <taxon>Musteloidea</taxon>
        <taxon>Mustelidae</taxon>
        <taxon>Mustelinae</taxon>
        <taxon>Mustela</taxon>
    </lineage>
</organism>
<dbReference type="HOGENOM" id="CLU_2385589_0_0_1"/>
<evidence type="ECO:0000313" key="2">
    <source>
        <dbReference type="Ensembl" id="ENSMPUP00000012377.1"/>
    </source>
</evidence>
<name>M3YM20_MUSPF</name>
<evidence type="ECO:0000256" key="1">
    <source>
        <dbReference type="SAM" id="MobiDB-lite"/>
    </source>
</evidence>
<accession>M3YM20</accession>
<dbReference type="AlphaFoldDB" id="M3YM20"/>
<dbReference type="Ensembl" id="ENSMPUT00000012578.1">
    <property type="protein sequence ID" value="ENSMPUP00000012377.1"/>
    <property type="gene ID" value="ENSMPUG00000012471.1"/>
</dbReference>